<feature type="signal peptide" evidence="3">
    <location>
        <begin position="1"/>
        <end position="37"/>
    </location>
</feature>
<evidence type="ECO:0000259" key="4">
    <source>
        <dbReference type="PROSITE" id="PS51174"/>
    </source>
</evidence>
<feature type="domain" description="Barwin" evidence="4">
    <location>
        <begin position="38"/>
        <end position="158"/>
    </location>
</feature>
<dbReference type="AlphaFoldDB" id="A0ABC9AT23"/>
<evidence type="ECO:0000256" key="3">
    <source>
        <dbReference type="SAM" id="SignalP"/>
    </source>
</evidence>
<reference evidence="5 6" key="2">
    <citation type="submission" date="2024-10" db="EMBL/GenBank/DDBJ databases">
        <authorList>
            <person name="Ryan C."/>
        </authorList>
    </citation>
    <scope>NUCLEOTIDE SEQUENCE [LARGE SCALE GENOMIC DNA]</scope>
</reference>
<evidence type="ECO:0000256" key="1">
    <source>
        <dbReference type="ARBA" id="ARBA00023157"/>
    </source>
</evidence>
<feature type="chain" id="PRO_5044780913" description="Barwin domain-containing protein" evidence="3">
    <location>
        <begin position="38"/>
        <end position="158"/>
    </location>
</feature>
<keyword evidence="1" id="KW-1015">Disulfide bond</keyword>
<keyword evidence="6" id="KW-1185">Reference proteome</keyword>
<dbReference type="Proteomes" id="UP001497457">
    <property type="component" value="Chromosome 22rd"/>
</dbReference>
<name>A0ABC9AT23_9POAL</name>
<proteinExistence type="predicted"/>
<evidence type="ECO:0000256" key="2">
    <source>
        <dbReference type="ARBA" id="ARBA00023283"/>
    </source>
</evidence>
<dbReference type="PANTHER" id="PTHR46351">
    <property type="entry name" value="WOUND-INDUCED PROTEIN WIN2"/>
    <property type="match status" value="1"/>
</dbReference>
<dbReference type="PROSITE" id="PS51174">
    <property type="entry name" value="BARWIN_3"/>
    <property type="match status" value="1"/>
</dbReference>
<dbReference type="SUPFAM" id="SSF50685">
    <property type="entry name" value="Barwin-like endoglucanases"/>
    <property type="match status" value="1"/>
</dbReference>
<gene>
    <name evidence="5" type="ORF">URODEC1_LOCUS57192</name>
</gene>
<keyword evidence="2" id="KW-0873">Pyrrolidone carboxylic acid</keyword>
<dbReference type="EMBL" id="OZ075132">
    <property type="protein sequence ID" value="CAL4983748.1"/>
    <property type="molecule type" value="Genomic_DNA"/>
</dbReference>
<organism evidence="5 6">
    <name type="scientific">Urochloa decumbens</name>
    <dbReference type="NCBI Taxonomy" id="240449"/>
    <lineage>
        <taxon>Eukaryota</taxon>
        <taxon>Viridiplantae</taxon>
        <taxon>Streptophyta</taxon>
        <taxon>Embryophyta</taxon>
        <taxon>Tracheophyta</taxon>
        <taxon>Spermatophyta</taxon>
        <taxon>Magnoliopsida</taxon>
        <taxon>Liliopsida</taxon>
        <taxon>Poales</taxon>
        <taxon>Poaceae</taxon>
        <taxon>PACMAD clade</taxon>
        <taxon>Panicoideae</taxon>
        <taxon>Panicodae</taxon>
        <taxon>Paniceae</taxon>
        <taxon>Melinidinae</taxon>
        <taxon>Urochloa</taxon>
    </lineage>
</organism>
<dbReference type="Pfam" id="PF00967">
    <property type="entry name" value="Barwin"/>
    <property type="match status" value="1"/>
</dbReference>
<dbReference type="PRINTS" id="PR00602">
    <property type="entry name" value="BARWIN"/>
</dbReference>
<reference evidence="6" key="1">
    <citation type="submission" date="2024-06" db="EMBL/GenBank/DDBJ databases">
        <authorList>
            <person name="Ryan C."/>
        </authorList>
    </citation>
    <scope>NUCLEOTIDE SEQUENCE [LARGE SCALE GENOMIC DNA]</scope>
</reference>
<dbReference type="InterPro" id="IPR044301">
    <property type="entry name" value="PR4"/>
</dbReference>
<dbReference type="Gene3D" id="2.40.40.10">
    <property type="entry name" value="RlpA-like domain"/>
    <property type="match status" value="1"/>
</dbReference>
<dbReference type="InterPro" id="IPR001153">
    <property type="entry name" value="Barwin_dom"/>
</dbReference>
<dbReference type="CDD" id="cd22777">
    <property type="entry name" value="DPBB_barwin-like"/>
    <property type="match status" value="1"/>
</dbReference>
<accession>A0ABC9AT23</accession>
<keyword evidence="3" id="KW-0732">Signal</keyword>
<evidence type="ECO:0000313" key="5">
    <source>
        <dbReference type="EMBL" id="CAL4983748.1"/>
    </source>
</evidence>
<dbReference type="InterPro" id="IPR036908">
    <property type="entry name" value="RlpA-like_sf"/>
</dbReference>
<dbReference type="PANTHER" id="PTHR46351:SF6">
    <property type="entry name" value="PATHOGENESIS-RELATED PROTEIN PR-4A"/>
    <property type="match status" value="1"/>
</dbReference>
<sequence>MCKLIRVQTPAAMAAIIGGRTLAVAALLCAMTAIAAAQSASNVRATYHLYNPAQNGWDLNRVSAYCATWDADKPLSWRQKYGWTAFCGPSGPKGQAACGKCIKVTNRATGASTVARIVDQCSNGGLDLDFETVFKKIDTNGQGYQMGHLNVDYQFVGC</sequence>
<protein>
    <recommendedName>
        <fullName evidence="4">Barwin domain-containing protein</fullName>
    </recommendedName>
</protein>
<evidence type="ECO:0000313" key="6">
    <source>
        <dbReference type="Proteomes" id="UP001497457"/>
    </source>
</evidence>
<dbReference type="FunFam" id="2.40.40.10:FF:000007">
    <property type="entry name" value="Papaya barwin-like protein"/>
    <property type="match status" value="1"/>
</dbReference>